<dbReference type="GO" id="GO:0003676">
    <property type="term" value="F:nucleic acid binding"/>
    <property type="evidence" value="ECO:0007669"/>
    <property type="project" value="InterPro"/>
</dbReference>
<accession>A0A5B6VR68</accession>
<dbReference type="OrthoDB" id="1470350at2759"/>
<evidence type="ECO:0000259" key="12">
    <source>
        <dbReference type="PROSITE" id="PS50158"/>
    </source>
</evidence>
<evidence type="ECO:0000256" key="4">
    <source>
        <dbReference type="ARBA" id="ARBA00022723"/>
    </source>
</evidence>
<dbReference type="Proteomes" id="UP000325315">
    <property type="component" value="Unassembled WGS sequence"/>
</dbReference>
<keyword evidence="7 10" id="KW-0503">Monooxygenase</keyword>
<dbReference type="SUPFAM" id="SSF48264">
    <property type="entry name" value="Cytochrome P450"/>
    <property type="match status" value="1"/>
</dbReference>
<dbReference type="Pfam" id="PF00067">
    <property type="entry name" value="p450"/>
    <property type="match status" value="1"/>
</dbReference>
<dbReference type="InterPro" id="IPR036396">
    <property type="entry name" value="Cyt_P450_sf"/>
</dbReference>
<dbReference type="PRINTS" id="PR00465">
    <property type="entry name" value="EP450IV"/>
</dbReference>
<comment type="similarity">
    <text evidence="2 10">Belongs to the cytochrome P450 family.</text>
</comment>
<name>A0A5B6VR68_9ROSI</name>
<evidence type="ECO:0000313" key="13">
    <source>
        <dbReference type="EMBL" id="KAA3471676.1"/>
    </source>
</evidence>
<comment type="caution">
    <text evidence="13">The sequence shown here is derived from an EMBL/GenBank/DDBJ whole genome shotgun (WGS) entry which is preliminary data.</text>
</comment>
<evidence type="ECO:0000256" key="3">
    <source>
        <dbReference type="ARBA" id="ARBA00022617"/>
    </source>
</evidence>
<keyword evidence="5 10" id="KW-0560">Oxidoreductase</keyword>
<evidence type="ECO:0000256" key="9">
    <source>
        <dbReference type="PROSITE-ProRule" id="PRU00047"/>
    </source>
</evidence>
<evidence type="ECO:0000313" key="14">
    <source>
        <dbReference type="Proteomes" id="UP000325315"/>
    </source>
</evidence>
<keyword evidence="11" id="KW-0472">Membrane</keyword>
<gene>
    <name evidence="13" type="ORF">EPI10_017270</name>
</gene>
<keyword evidence="3 8" id="KW-0349">Heme</keyword>
<keyword evidence="14" id="KW-1185">Reference proteome</keyword>
<keyword evidence="6 8" id="KW-0408">Iron</keyword>
<dbReference type="InterPro" id="IPR001128">
    <property type="entry name" value="Cyt_P450"/>
</dbReference>
<reference evidence="14" key="1">
    <citation type="journal article" date="2019" name="Plant Biotechnol. J.">
        <title>Genome sequencing of the Australian wild diploid species Gossypium australe highlights disease resistance and delayed gland morphogenesis.</title>
        <authorList>
            <person name="Cai Y."/>
            <person name="Cai X."/>
            <person name="Wang Q."/>
            <person name="Wang P."/>
            <person name="Zhang Y."/>
            <person name="Cai C."/>
            <person name="Xu Y."/>
            <person name="Wang K."/>
            <person name="Zhou Z."/>
            <person name="Wang C."/>
            <person name="Geng S."/>
            <person name="Li B."/>
            <person name="Dong Q."/>
            <person name="Hou Y."/>
            <person name="Wang H."/>
            <person name="Ai P."/>
            <person name="Liu Z."/>
            <person name="Yi F."/>
            <person name="Sun M."/>
            <person name="An G."/>
            <person name="Cheng J."/>
            <person name="Zhang Y."/>
            <person name="Shi Q."/>
            <person name="Xie Y."/>
            <person name="Shi X."/>
            <person name="Chang Y."/>
            <person name="Huang F."/>
            <person name="Chen Y."/>
            <person name="Hong S."/>
            <person name="Mi L."/>
            <person name="Sun Q."/>
            <person name="Zhang L."/>
            <person name="Zhou B."/>
            <person name="Peng R."/>
            <person name="Zhang X."/>
            <person name="Liu F."/>
        </authorList>
    </citation>
    <scope>NUCLEOTIDE SEQUENCE [LARGE SCALE GENOMIC DNA]</scope>
    <source>
        <strain evidence="14">cv. PA1801</strain>
    </source>
</reference>
<evidence type="ECO:0000256" key="8">
    <source>
        <dbReference type="PIRSR" id="PIRSR602403-1"/>
    </source>
</evidence>
<evidence type="ECO:0000256" key="11">
    <source>
        <dbReference type="SAM" id="Phobius"/>
    </source>
</evidence>
<keyword evidence="11" id="KW-1133">Transmembrane helix</keyword>
<evidence type="ECO:0000256" key="7">
    <source>
        <dbReference type="ARBA" id="ARBA00023033"/>
    </source>
</evidence>
<dbReference type="PANTHER" id="PTHR24296">
    <property type="entry name" value="CYTOCHROME P450"/>
    <property type="match status" value="1"/>
</dbReference>
<dbReference type="GO" id="GO:0008270">
    <property type="term" value="F:zinc ion binding"/>
    <property type="evidence" value="ECO:0007669"/>
    <property type="project" value="UniProtKB-KW"/>
</dbReference>
<dbReference type="GO" id="GO:0006629">
    <property type="term" value="P:lipid metabolic process"/>
    <property type="evidence" value="ECO:0007669"/>
    <property type="project" value="UniProtKB-ARBA"/>
</dbReference>
<evidence type="ECO:0000256" key="2">
    <source>
        <dbReference type="ARBA" id="ARBA00010617"/>
    </source>
</evidence>
<evidence type="ECO:0000256" key="5">
    <source>
        <dbReference type="ARBA" id="ARBA00023002"/>
    </source>
</evidence>
<organism evidence="13 14">
    <name type="scientific">Gossypium australe</name>
    <dbReference type="NCBI Taxonomy" id="47621"/>
    <lineage>
        <taxon>Eukaryota</taxon>
        <taxon>Viridiplantae</taxon>
        <taxon>Streptophyta</taxon>
        <taxon>Embryophyta</taxon>
        <taxon>Tracheophyta</taxon>
        <taxon>Spermatophyta</taxon>
        <taxon>Magnoliopsida</taxon>
        <taxon>eudicotyledons</taxon>
        <taxon>Gunneridae</taxon>
        <taxon>Pentapetalae</taxon>
        <taxon>rosids</taxon>
        <taxon>malvids</taxon>
        <taxon>Malvales</taxon>
        <taxon>Malvaceae</taxon>
        <taxon>Malvoideae</taxon>
        <taxon>Gossypium</taxon>
    </lineage>
</organism>
<dbReference type="InterPro" id="IPR002403">
    <property type="entry name" value="Cyt_P450_E_grp-IV"/>
</dbReference>
<comment type="cofactor">
    <cofactor evidence="1 8">
        <name>heme</name>
        <dbReference type="ChEBI" id="CHEBI:30413"/>
    </cofactor>
</comment>
<keyword evidence="11" id="KW-0812">Transmembrane</keyword>
<dbReference type="PROSITE" id="PS00086">
    <property type="entry name" value="CYTOCHROME_P450"/>
    <property type="match status" value="1"/>
</dbReference>
<protein>
    <submittedName>
        <fullName evidence="13">Cytochrome P450 94A1-like</fullName>
    </submittedName>
</protein>
<feature type="domain" description="CCHC-type" evidence="12">
    <location>
        <begin position="615"/>
        <end position="629"/>
    </location>
</feature>
<evidence type="ECO:0000256" key="10">
    <source>
        <dbReference type="RuleBase" id="RU000461"/>
    </source>
</evidence>
<keyword evidence="9" id="KW-0862">Zinc</keyword>
<sequence length="675" mass="77327">MADFDPLNNISPQLPLLALLSLCLLPFIFFPIFRRQKQAPPRKNPTPQSYPIIGNLPGFLRNRHRFHDWVADMLSHTPTSTLQVNTFLNLSRGVCTANPANLHHLLVANFPNYIKGSRFHDFLHDLLGDGIFGIDGHLWTMQRKLSSHEFNTKSLKHFISDVVTSQLDQNLVPYLYTACNENRIIDLQEILQRFSFINICKVAFGVDIESMDNSGFAKAFNDAVDICSSRFFAPIPAVWRIKRSLNIGSEKKLKESIKIIDDFAFEIIQSKAKQEQYDRIYPDWRNQDLLSRFMAKTSSEIEFDDEAKKRKFVRDIIISFILAGKDSTSTALTWFFWLVNGHPHCDRLILNEVTTLDPTFTYDDLKSLNYLHAALSESLRLFPPVPISSRLTVSDDVWPDGTHVSKDWFADYSAYAMGRMEKVWGPDCREFKPERWLHGGDGVFKPSDQFKFPAFHCGPRTCLGKDMAFVQMKTIVVALMREFEIIAVDGGATAEKMMDPPYTLSLLLKMRGDYQGNGGGRVTKKVRLWKDDPPDDGGMDMETLEVAKIIRVGSLYKKSVLKGNVIKSDYNTSNGIRGHFARMAMCVDLSKPLISKIRIEEDIQRVEYESLPNICFKCGCYGHVQEICPTSNDRDDSINVEEMLPKEPLVAYRVKMEEYGSWMVVERRRRRPNSH</sequence>
<dbReference type="PRINTS" id="PR00385">
    <property type="entry name" value="P450"/>
</dbReference>
<dbReference type="InterPro" id="IPR017972">
    <property type="entry name" value="Cyt_P450_CS"/>
</dbReference>
<keyword evidence="9" id="KW-0863">Zinc-finger</keyword>
<dbReference type="AlphaFoldDB" id="A0A5B6VR68"/>
<dbReference type="PROSITE" id="PS50158">
    <property type="entry name" value="ZF_CCHC"/>
    <property type="match status" value="1"/>
</dbReference>
<dbReference type="GO" id="GO:0016705">
    <property type="term" value="F:oxidoreductase activity, acting on paired donors, with incorporation or reduction of molecular oxygen"/>
    <property type="evidence" value="ECO:0007669"/>
    <property type="project" value="InterPro"/>
</dbReference>
<dbReference type="EMBL" id="SMMG02000006">
    <property type="protein sequence ID" value="KAA3471676.1"/>
    <property type="molecule type" value="Genomic_DNA"/>
</dbReference>
<dbReference type="Gene3D" id="1.10.630.10">
    <property type="entry name" value="Cytochrome P450"/>
    <property type="match status" value="1"/>
</dbReference>
<evidence type="ECO:0000256" key="6">
    <source>
        <dbReference type="ARBA" id="ARBA00023004"/>
    </source>
</evidence>
<keyword evidence="4 8" id="KW-0479">Metal-binding</keyword>
<feature type="transmembrane region" description="Helical" evidence="11">
    <location>
        <begin position="316"/>
        <end position="337"/>
    </location>
</feature>
<dbReference type="GO" id="GO:0020037">
    <property type="term" value="F:heme binding"/>
    <property type="evidence" value="ECO:0007669"/>
    <property type="project" value="InterPro"/>
</dbReference>
<proteinExistence type="inferred from homology"/>
<dbReference type="GO" id="GO:0005506">
    <property type="term" value="F:iron ion binding"/>
    <property type="evidence" value="ECO:0007669"/>
    <property type="project" value="InterPro"/>
</dbReference>
<dbReference type="GO" id="GO:0004497">
    <property type="term" value="F:monooxygenase activity"/>
    <property type="evidence" value="ECO:0007669"/>
    <property type="project" value="UniProtKB-KW"/>
</dbReference>
<feature type="binding site" description="axial binding residue" evidence="8">
    <location>
        <position position="462"/>
    </location>
    <ligand>
        <name>heme</name>
        <dbReference type="ChEBI" id="CHEBI:30413"/>
    </ligand>
    <ligandPart>
        <name>Fe</name>
        <dbReference type="ChEBI" id="CHEBI:18248"/>
    </ligandPart>
</feature>
<evidence type="ECO:0000256" key="1">
    <source>
        <dbReference type="ARBA" id="ARBA00001971"/>
    </source>
</evidence>
<dbReference type="InterPro" id="IPR001878">
    <property type="entry name" value="Znf_CCHC"/>
</dbReference>
<feature type="transmembrane region" description="Helical" evidence="11">
    <location>
        <begin position="14"/>
        <end position="33"/>
    </location>
</feature>
<dbReference type="CDD" id="cd11064">
    <property type="entry name" value="CYP86A"/>
    <property type="match status" value="1"/>
</dbReference>